<dbReference type="CDD" id="cd01335">
    <property type="entry name" value="Radical_SAM"/>
    <property type="match status" value="1"/>
</dbReference>
<dbReference type="PANTHER" id="PTHR43273">
    <property type="entry name" value="ANAEROBIC SULFATASE-MATURATING ENZYME HOMOLOG ASLB-RELATED"/>
    <property type="match status" value="1"/>
</dbReference>
<dbReference type="Proteomes" id="UP000014605">
    <property type="component" value="Unassembled WGS sequence"/>
</dbReference>
<dbReference type="SUPFAM" id="SSF102114">
    <property type="entry name" value="Radical SAM enzymes"/>
    <property type="match status" value="1"/>
</dbReference>
<dbReference type="Pfam" id="PF04055">
    <property type="entry name" value="Radical_SAM"/>
    <property type="match status" value="1"/>
</dbReference>
<dbReference type="InterPro" id="IPR007197">
    <property type="entry name" value="rSAM"/>
</dbReference>
<dbReference type="PATRIC" id="fig|1125702.3.peg.1334"/>
<evidence type="ECO:0000259" key="7">
    <source>
        <dbReference type="Pfam" id="PF04055"/>
    </source>
</evidence>
<evidence type="ECO:0000256" key="3">
    <source>
        <dbReference type="ARBA" id="ARBA00022723"/>
    </source>
</evidence>
<comment type="similarity">
    <text evidence="6">Belongs to the radical SAM superfamily. Anaerobic sulfatase-maturating enzyme family.</text>
</comment>
<accession>S3LAG9</accession>
<keyword evidence="3" id="KW-0479">Metal-binding</keyword>
<protein>
    <submittedName>
        <fullName evidence="8">Radical SAM additional 4Fe4S-binding SPASM domain-containing protein</fullName>
    </submittedName>
</protein>
<dbReference type="GeneID" id="301461451"/>
<keyword evidence="5" id="KW-0411">Iron-sulfur</keyword>
<dbReference type="Gene3D" id="3.20.20.70">
    <property type="entry name" value="Aldolase class I"/>
    <property type="match status" value="1"/>
</dbReference>
<dbReference type="NCBIfam" id="TIGR04085">
    <property type="entry name" value="rSAM_more_4Fe4S"/>
    <property type="match status" value="1"/>
</dbReference>
<sequence length="572" mass="67760">MESLMITSDYFILNKHFGVIIDYYTGSILYVKKSFLHHFHKYNKADIEQLENAYNKNFSKLLPNNLNIVLVPSYMCNMKCQYCYESLYSKNNFCLTNNHIRSIINAIEEYFKRQHYNYITFTLLGGEPLLDYNIHWFNNFFMECNNRNLIYDIFCITNGLNLNDLFDKCSFKISGFQLTIDGDERIHNQRRPSKDKKINSFNRVIGAIDFLVEKNIYLDIRINIDLNNINALGYIINLFYEKQLHINNNVNIYVYPVTYYPISAKKNSELEIFKTVLCYLKTLPAEKRFIGLDFHGREFIDSLLLNKLFIPKFWFCGVSTNQLVFDSNGNISACWWGADTEAFRIGVFDEKKYTFYHWSLEKLHNRTVMKLHSCKSCKYKYICGTGCAFKAVNRKNFDMKGHCSDFYHIIKLYIQFLFFDISRSQIKTKKEIKHLRFKYLSFKHLILTYDGLFIKVSGNSMFLSSQKNIWAYVSIAKNYNIGDIVLYLRGYDLLVHRIVCKNHKFYLLKGDNENYIEEIHERCIIAKVNGFSVGKTFDCTVISAIKEYCYDSIKFRYHLKSKFLYKIEAENV</sequence>
<dbReference type="CDD" id="cd06462">
    <property type="entry name" value="Peptidase_S24_S26"/>
    <property type="match status" value="1"/>
</dbReference>
<evidence type="ECO:0000256" key="2">
    <source>
        <dbReference type="ARBA" id="ARBA00022691"/>
    </source>
</evidence>
<dbReference type="GO" id="GO:0051536">
    <property type="term" value="F:iron-sulfur cluster binding"/>
    <property type="evidence" value="ECO:0007669"/>
    <property type="project" value="UniProtKB-KW"/>
</dbReference>
<dbReference type="SFLD" id="SFLDG01067">
    <property type="entry name" value="SPASM/twitch_domain_containing"/>
    <property type="match status" value="1"/>
</dbReference>
<dbReference type="UniPathway" id="UPA00782"/>
<evidence type="ECO:0000313" key="8">
    <source>
        <dbReference type="EMBL" id="EPF46710.1"/>
    </source>
</evidence>
<keyword evidence="9" id="KW-1185">Reference proteome</keyword>
<name>S3LAG9_9SPIR</name>
<dbReference type="InterPro" id="IPR013785">
    <property type="entry name" value="Aldolase_TIM"/>
</dbReference>
<dbReference type="AlphaFoldDB" id="S3LAG9"/>
<dbReference type="InterPro" id="IPR058240">
    <property type="entry name" value="rSAM_sf"/>
</dbReference>
<dbReference type="SFLD" id="SFLDS00029">
    <property type="entry name" value="Radical_SAM"/>
    <property type="match status" value="1"/>
</dbReference>
<dbReference type="InterPro" id="IPR023885">
    <property type="entry name" value="4Fe4S-binding_SPASM_dom"/>
</dbReference>
<dbReference type="PANTHER" id="PTHR43273:SF3">
    <property type="entry name" value="ANAEROBIC SULFATASE-MATURATING ENZYME HOMOLOG ASLB-RELATED"/>
    <property type="match status" value="1"/>
</dbReference>
<evidence type="ECO:0000313" key="9">
    <source>
        <dbReference type="Proteomes" id="UP000014605"/>
    </source>
</evidence>
<evidence type="ECO:0000256" key="4">
    <source>
        <dbReference type="ARBA" id="ARBA00023004"/>
    </source>
</evidence>
<dbReference type="HOGENOM" id="CLU_476427_0_0_12"/>
<dbReference type="InterPro" id="IPR023867">
    <property type="entry name" value="Sulphatase_maturase_rSAM"/>
</dbReference>
<dbReference type="GO" id="GO:0046872">
    <property type="term" value="F:metal ion binding"/>
    <property type="evidence" value="ECO:0007669"/>
    <property type="project" value="UniProtKB-KW"/>
</dbReference>
<dbReference type="RefSeq" id="WP_016518707.1">
    <property type="nucleotide sequence ID" value="NZ_KE332512.1"/>
</dbReference>
<comment type="cofactor">
    <cofactor evidence="1">
        <name>[4Fe-4S] cluster</name>
        <dbReference type="ChEBI" id="CHEBI:49883"/>
    </cofactor>
</comment>
<gene>
    <name evidence="8" type="ORF">HMPREF1222_01287</name>
</gene>
<keyword evidence="2" id="KW-0949">S-adenosyl-L-methionine</keyword>
<feature type="domain" description="Radical SAM core" evidence="7">
    <location>
        <begin position="71"/>
        <end position="216"/>
    </location>
</feature>
<evidence type="ECO:0000256" key="1">
    <source>
        <dbReference type="ARBA" id="ARBA00001966"/>
    </source>
</evidence>
<proteinExistence type="inferred from homology"/>
<reference evidence="8 9" key="1">
    <citation type="submission" date="2013-04" db="EMBL/GenBank/DDBJ databases">
        <title>The Genome Sequence of Treponema vincentii F0403.</title>
        <authorList>
            <consortium name="The Broad Institute Genomics Platform"/>
            <person name="Earl A."/>
            <person name="Ward D."/>
            <person name="Feldgarden M."/>
            <person name="Gevers D."/>
            <person name="Leonetti C."/>
            <person name="Izard J."/>
            <person name="Walker B."/>
            <person name="Young S."/>
            <person name="Zeng Q."/>
            <person name="Gargeya S."/>
            <person name="Fitzgerald M."/>
            <person name="Haas B."/>
            <person name="Abouelleil A."/>
            <person name="Allen A.W."/>
            <person name="Alvarado L."/>
            <person name="Arachchi H.M."/>
            <person name="Berlin A.M."/>
            <person name="Chapman S.B."/>
            <person name="Gainer-Dewar J."/>
            <person name="Goldberg J."/>
            <person name="Griggs A."/>
            <person name="Gujja S."/>
            <person name="Hansen M."/>
            <person name="Howarth C."/>
            <person name="Imamovic A."/>
            <person name="Ireland A."/>
            <person name="Larimer J."/>
            <person name="McCowan C."/>
            <person name="Murphy C."/>
            <person name="Pearson M."/>
            <person name="Poon T.W."/>
            <person name="Priest M."/>
            <person name="Roberts A."/>
            <person name="Saif S."/>
            <person name="Shea T."/>
            <person name="Sisk P."/>
            <person name="Sykes S."/>
            <person name="Wortman J."/>
            <person name="Nusbaum C."/>
            <person name="Birren B."/>
        </authorList>
    </citation>
    <scope>NUCLEOTIDE SEQUENCE [LARGE SCALE GENOMIC DNA]</scope>
    <source>
        <strain evidence="8 9">F0403</strain>
    </source>
</reference>
<comment type="caution">
    <text evidence="8">The sequence shown here is derived from an EMBL/GenBank/DDBJ whole genome shotgun (WGS) entry which is preliminary data.</text>
</comment>
<keyword evidence="4" id="KW-0408">Iron</keyword>
<dbReference type="EMBL" id="ATFC01000008">
    <property type="protein sequence ID" value="EPF46710.1"/>
    <property type="molecule type" value="Genomic_DNA"/>
</dbReference>
<evidence type="ECO:0000256" key="5">
    <source>
        <dbReference type="ARBA" id="ARBA00023014"/>
    </source>
</evidence>
<dbReference type="GO" id="GO:0016491">
    <property type="term" value="F:oxidoreductase activity"/>
    <property type="evidence" value="ECO:0007669"/>
    <property type="project" value="InterPro"/>
</dbReference>
<evidence type="ECO:0000256" key="6">
    <source>
        <dbReference type="ARBA" id="ARBA00023601"/>
    </source>
</evidence>
<organism evidence="8 9">
    <name type="scientific">Treponema vincentii F0403</name>
    <dbReference type="NCBI Taxonomy" id="1125702"/>
    <lineage>
        <taxon>Bacteria</taxon>
        <taxon>Pseudomonadati</taxon>
        <taxon>Spirochaetota</taxon>
        <taxon>Spirochaetia</taxon>
        <taxon>Spirochaetales</taxon>
        <taxon>Treponemataceae</taxon>
        <taxon>Treponema</taxon>
    </lineage>
</organism>